<feature type="domain" description="THUMP" evidence="20">
    <location>
        <begin position="58"/>
        <end position="161"/>
    </location>
</feature>
<reference evidence="21" key="1">
    <citation type="submission" date="2020-10" db="EMBL/GenBank/DDBJ databases">
        <authorList>
            <person name="Gilroy R."/>
        </authorList>
    </citation>
    <scope>NUCLEOTIDE SEQUENCE</scope>
    <source>
        <strain evidence="21">CHK184-20233</strain>
    </source>
</reference>
<dbReference type="Pfam" id="PF02568">
    <property type="entry name" value="ThiI"/>
    <property type="match status" value="1"/>
</dbReference>
<dbReference type="HAMAP" id="MF_00021">
    <property type="entry name" value="ThiI"/>
    <property type="match status" value="1"/>
</dbReference>
<dbReference type="GO" id="GO:0009229">
    <property type="term" value="P:thiamine diphosphate biosynthetic process"/>
    <property type="evidence" value="ECO:0007669"/>
    <property type="project" value="UniProtKB-UniRule"/>
</dbReference>
<evidence type="ECO:0000256" key="2">
    <source>
        <dbReference type="ARBA" id="ARBA00004948"/>
    </source>
</evidence>
<dbReference type="PROSITE" id="PS51165">
    <property type="entry name" value="THUMP"/>
    <property type="match status" value="1"/>
</dbReference>
<dbReference type="SUPFAM" id="SSF52402">
    <property type="entry name" value="Adenine nucleotide alpha hydrolases-like"/>
    <property type="match status" value="1"/>
</dbReference>
<keyword evidence="7 19" id="KW-0067">ATP-binding</keyword>
<dbReference type="InterPro" id="IPR049961">
    <property type="entry name" value="ThiI_N"/>
</dbReference>
<feature type="binding site" evidence="19">
    <location>
        <position position="261"/>
    </location>
    <ligand>
        <name>ATP</name>
        <dbReference type="ChEBI" id="CHEBI:30616"/>
    </ligand>
</feature>
<evidence type="ECO:0000313" key="21">
    <source>
        <dbReference type="EMBL" id="HIR59041.1"/>
    </source>
</evidence>
<comment type="subcellular location">
    <subcellularLocation>
        <location evidence="1 19">Cytoplasm</location>
    </subcellularLocation>
</comment>
<evidence type="ECO:0000256" key="12">
    <source>
        <dbReference type="ARBA" id="ARBA00058382"/>
    </source>
</evidence>
<dbReference type="GO" id="GO:0140741">
    <property type="term" value="F:tRNA-uracil-4 sulfurtransferase activity"/>
    <property type="evidence" value="ECO:0007669"/>
    <property type="project" value="UniProtKB-EC"/>
</dbReference>
<feature type="binding site" evidence="19">
    <location>
        <begin position="179"/>
        <end position="180"/>
    </location>
    <ligand>
        <name>ATP</name>
        <dbReference type="ChEBI" id="CHEBI:30616"/>
    </ligand>
</feature>
<feature type="binding site" evidence="19">
    <location>
        <begin position="204"/>
        <end position="205"/>
    </location>
    <ligand>
        <name>ATP</name>
        <dbReference type="ChEBI" id="CHEBI:30616"/>
    </ligand>
</feature>
<dbReference type="GO" id="GO:0000049">
    <property type="term" value="F:tRNA binding"/>
    <property type="evidence" value="ECO:0007669"/>
    <property type="project" value="UniProtKB-UniRule"/>
</dbReference>
<dbReference type="EC" id="2.8.1.4" evidence="14 19"/>
<dbReference type="AlphaFoldDB" id="A0A9D1DUA5"/>
<sequence length="391" mass="45031">MEKVILIKYGELTTKKGNRNFFVKTLTKNIENKLKDFNVLIEKDLSRMYIHYNVEDEESIINKIHEIFGIHKYHIAYVTNSDLDSIKEELIKTVKLQNFKTFKVETKRSDKSFPKTSMELSKIFGGIVLKNKDNIKVDVNNPEVIIHVEIREKNTYIYYNEFNGLGGYPSGIQGKGLLMLSGGIDSPVAGFLAMKRGIKVDAVYFEAIPHTSLEAREKVITLVNKLKVYTNDINLYIVPFTKIQEEIYKSVSPNYVITIMRRMMYRIMSALCKKYNAKVIINGESIGQVASQTLNSMYVINNVTNLPVIRPVACLDKLEIISIAKKIDTYNTSILPYEDCCTVFVPKHPIINPSLDETLKEEEKVNYEEILKETIDNTFIYKNEKNYENIL</sequence>
<dbReference type="SUPFAM" id="SSF143437">
    <property type="entry name" value="THUMP domain-like"/>
    <property type="match status" value="1"/>
</dbReference>
<evidence type="ECO:0000256" key="15">
    <source>
        <dbReference type="ARBA" id="ARBA00071867"/>
    </source>
</evidence>
<dbReference type="SMART" id="SM00981">
    <property type="entry name" value="THUMP"/>
    <property type="match status" value="1"/>
</dbReference>
<dbReference type="Gene3D" id="3.40.50.620">
    <property type="entry name" value="HUPs"/>
    <property type="match status" value="1"/>
</dbReference>
<evidence type="ECO:0000256" key="8">
    <source>
        <dbReference type="ARBA" id="ARBA00022884"/>
    </source>
</evidence>
<comment type="similarity">
    <text evidence="13 19">Belongs to the ThiI family.</text>
</comment>
<dbReference type="NCBIfam" id="TIGR00342">
    <property type="entry name" value="tRNA uracil 4-sulfurtransferase ThiI"/>
    <property type="match status" value="1"/>
</dbReference>
<protein>
    <recommendedName>
        <fullName evidence="15 19">Probable tRNA sulfurtransferase</fullName>
        <ecNumber evidence="14 19">2.8.1.4</ecNumber>
    </recommendedName>
    <alternativeName>
        <fullName evidence="16 19">Sulfur carrier protein ThiS sulfurtransferase</fullName>
    </alternativeName>
    <alternativeName>
        <fullName evidence="17 19">Thiamine biosynthesis protein ThiI</fullName>
    </alternativeName>
    <alternativeName>
        <fullName evidence="18 19">tRNA 4-thiouridine synthase</fullName>
    </alternativeName>
</protein>
<keyword evidence="8 19" id="KW-0694">RNA-binding</keyword>
<evidence type="ECO:0000256" key="14">
    <source>
        <dbReference type="ARBA" id="ARBA00066827"/>
    </source>
</evidence>
<dbReference type="Proteomes" id="UP000824232">
    <property type="component" value="Unassembled WGS sequence"/>
</dbReference>
<dbReference type="InterPro" id="IPR003720">
    <property type="entry name" value="tRNA_STrfase"/>
</dbReference>
<keyword evidence="5 19" id="KW-0808">Transferase</keyword>
<reference evidence="21" key="2">
    <citation type="journal article" date="2021" name="PeerJ">
        <title>Extensive microbial diversity within the chicken gut microbiome revealed by metagenomics and culture.</title>
        <authorList>
            <person name="Gilroy R."/>
            <person name="Ravi A."/>
            <person name="Getino M."/>
            <person name="Pursley I."/>
            <person name="Horton D.L."/>
            <person name="Alikhan N.F."/>
            <person name="Baker D."/>
            <person name="Gharbi K."/>
            <person name="Hall N."/>
            <person name="Watson M."/>
            <person name="Adriaenssens E.M."/>
            <person name="Foster-Nyarko E."/>
            <person name="Jarju S."/>
            <person name="Secka A."/>
            <person name="Antonio M."/>
            <person name="Oren A."/>
            <person name="Chaudhuri R.R."/>
            <person name="La Ragione R."/>
            <person name="Hildebrand F."/>
            <person name="Pallen M.J."/>
        </authorList>
    </citation>
    <scope>NUCLEOTIDE SEQUENCE</scope>
    <source>
        <strain evidence="21">CHK184-20233</strain>
    </source>
</reference>
<keyword evidence="6 19" id="KW-0547">Nucleotide-binding</keyword>
<comment type="function">
    <text evidence="12 19">Catalyzes the ATP-dependent transfer of a sulfur to tRNA to produce 4-thiouridine in position 8 of tRNAs, which functions as a near-UV photosensor. Also catalyzes the transfer of sulfur to the sulfur carrier protein ThiS, forming ThiS-thiocarboxylate. This is a step in the synthesis of thiazole, in the thiamine biosynthesis pathway. The sulfur is donated as persulfide by IscS.</text>
</comment>
<evidence type="ECO:0000256" key="9">
    <source>
        <dbReference type="ARBA" id="ARBA00022977"/>
    </source>
</evidence>
<dbReference type="GO" id="GO:0009228">
    <property type="term" value="P:thiamine biosynthetic process"/>
    <property type="evidence" value="ECO:0007669"/>
    <property type="project" value="UniProtKB-KW"/>
</dbReference>
<dbReference type="GO" id="GO:0052837">
    <property type="term" value="P:thiazole biosynthetic process"/>
    <property type="evidence" value="ECO:0007669"/>
    <property type="project" value="TreeGrafter"/>
</dbReference>
<dbReference type="GO" id="GO:0004810">
    <property type="term" value="F:CCA tRNA nucleotidyltransferase activity"/>
    <property type="evidence" value="ECO:0007669"/>
    <property type="project" value="InterPro"/>
</dbReference>
<evidence type="ECO:0000256" key="3">
    <source>
        <dbReference type="ARBA" id="ARBA00022490"/>
    </source>
</evidence>
<evidence type="ECO:0000256" key="11">
    <source>
        <dbReference type="ARBA" id="ARBA00052330"/>
    </source>
</evidence>
<dbReference type="InterPro" id="IPR054173">
    <property type="entry name" value="ThiI_fer"/>
</dbReference>
<dbReference type="InterPro" id="IPR050102">
    <property type="entry name" value="tRNA_sulfurtransferase_ThiI"/>
</dbReference>
<feature type="binding site" evidence="19">
    <location>
        <position position="292"/>
    </location>
    <ligand>
        <name>ATP</name>
        <dbReference type="ChEBI" id="CHEBI:30616"/>
    </ligand>
</feature>
<name>A0A9D1DUA5_9FIRM</name>
<organism evidence="21 22">
    <name type="scientific">Candidatus Onthousia excrementipullorum</name>
    <dbReference type="NCBI Taxonomy" id="2840884"/>
    <lineage>
        <taxon>Bacteria</taxon>
        <taxon>Bacillati</taxon>
        <taxon>Bacillota</taxon>
        <taxon>Bacilli</taxon>
        <taxon>Candidatus Onthousia</taxon>
    </lineage>
</organism>
<comment type="catalytic activity">
    <reaction evidence="10 19">
        <text>[ThiI sulfur-carrier protein]-S-sulfanyl-L-cysteine + a uridine in tRNA + 2 reduced [2Fe-2S]-[ferredoxin] + ATP + H(+) = [ThiI sulfur-carrier protein]-L-cysteine + a 4-thiouridine in tRNA + 2 oxidized [2Fe-2S]-[ferredoxin] + AMP + diphosphate</text>
        <dbReference type="Rhea" id="RHEA:24176"/>
        <dbReference type="Rhea" id="RHEA-COMP:10000"/>
        <dbReference type="Rhea" id="RHEA-COMP:10001"/>
        <dbReference type="Rhea" id="RHEA-COMP:13337"/>
        <dbReference type="Rhea" id="RHEA-COMP:13338"/>
        <dbReference type="Rhea" id="RHEA-COMP:13339"/>
        <dbReference type="Rhea" id="RHEA-COMP:13340"/>
        <dbReference type="ChEBI" id="CHEBI:15378"/>
        <dbReference type="ChEBI" id="CHEBI:29950"/>
        <dbReference type="ChEBI" id="CHEBI:30616"/>
        <dbReference type="ChEBI" id="CHEBI:33019"/>
        <dbReference type="ChEBI" id="CHEBI:33737"/>
        <dbReference type="ChEBI" id="CHEBI:33738"/>
        <dbReference type="ChEBI" id="CHEBI:61963"/>
        <dbReference type="ChEBI" id="CHEBI:65315"/>
        <dbReference type="ChEBI" id="CHEBI:136798"/>
        <dbReference type="ChEBI" id="CHEBI:456215"/>
        <dbReference type="EC" id="2.8.1.4"/>
    </reaction>
</comment>
<evidence type="ECO:0000256" key="6">
    <source>
        <dbReference type="ARBA" id="ARBA00022741"/>
    </source>
</evidence>
<keyword evidence="3 19" id="KW-0963">Cytoplasm</keyword>
<evidence type="ECO:0000256" key="17">
    <source>
        <dbReference type="ARBA" id="ARBA00077849"/>
    </source>
</evidence>
<feature type="binding site" evidence="19">
    <location>
        <position position="283"/>
    </location>
    <ligand>
        <name>ATP</name>
        <dbReference type="ChEBI" id="CHEBI:30616"/>
    </ligand>
</feature>
<dbReference type="CDD" id="cd11716">
    <property type="entry name" value="THUMP_ThiI"/>
    <property type="match status" value="1"/>
</dbReference>
<dbReference type="InterPro" id="IPR020536">
    <property type="entry name" value="ThiI_AANH"/>
</dbReference>
<evidence type="ECO:0000256" key="16">
    <source>
        <dbReference type="ARBA" id="ARBA00075337"/>
    </source>
</evidence>
<dbReference type="Pfam" id="PF02926">
    <property type="entry name" value="THUMP"/>
    <property type="match status" value="1"/>
</dbReference>
<dbReference type="PANTHER" id="PTHR43209:SF1">
    <property type="entry name" value="TRNA SULFURTRANSFERASE"/>
    <property type="match status" value="1"/>
</dbReference>
<keyword evidence="4 19" id="KW-0820">tRNA-binding</keyword>
<evidence type="ECO:0000256" key="10">
    <source>
        <dbReference type="ARBA" id="ARBA00050570"/>
    </source>
</evidence>
<dbReference type="GO" id="GO:0005829">
    <property type="term" value="C:cytosol"/>
    <property type="evidence" value="ECO:0007669"/>
    <property type="project" value="TreeGrafter"/>
</dbReference>
<proteinExistence type="inferred from homology"/>
<dbReference type="GO" id="GO:0002937">
    <property type="term" value="P:tRNA 4-thiouridine biosynthesis"/>
    <property type="evidence" value="ECO:0007669"/>
    <property type="project" value="TreeGrafter"/>
</dbReference>
<comment type="caution">
    <text evidence="21">The sequence shown here is derived from an EMBL/GenBank/DDBJ whole genome shotgun (WGS) entry which is preliminary data.</text>
</comment>
<keyword evidence="9 19" id="KW-0784">Thiamine biosynthesis</keyword>
<dbReference type="EMBL" id="DVHC01000031">
    <property type="protein sequence ID" value="HIR59041.1"/>
    <property type="molecule type" value="Genomic_DNA"/>
</dbReference>
<dbReference type="FunFam" id="3.40.50.620:FF:000053">
    <property type="entry name" value="Probable tRNA sulfurtransferase"/>
    <property type="match status" value="1"/>
</dbReference>
<comment type="catalytic activity">
    <reaction evidence="11 19">
        <text>[ThiS sulfur-carrier protein]-C-terminal Gly-Gly-AMP + S-sulfanyl-L-cysteinyl-[cysteine desulfurase] + AH2 = [ThiS sulfur-carrier protein]-C-terminal-Gly-aminoethanethioate + L-cysteinyl-[cysteine desulfurase] + A + AMP + 2 H(+)</text>
        <dbReference type="Rhea" id="RHEA:43340"/>
        <dbReference type="Rhea" id="RHEA-COMP:12157"/>
        <dbReference type="Rhea" id="RHEA-COMP:12158"/>
        <dbReference type="Rhea" id="RHEA-COMP:12910"/>
        <dbReference type="Rhea" id="RHEA-COMP:19908"/>
        <dbReference type="ChEBI" id="CHEBI:13193"/>
        <dbReference type="ChEBI" id="CHEBI:15378"/>
        <dbReference type="ChEBI" id="CHEBI:17499"/>
        <dbReference type="ChEBI" id="CHEBI:29950"/>
        <dbReference type="ChEBI" id="CHEBI:61963"/>
        <dbReference type="ChEBI" id="CHEBI:90618"/>
        <dbReference type="ChEBI" id="CHEBI:232372"/>
        <dbReference type="ChEBI" id="CHEBI:456215"/>
    </reaction>
</comment>
<dbReference type="InterPro" id="IPR014729">
    <property type="entry name" value="Rossmann-like_a/b/a_fold"/>
</dbReference>
<accession>A0A9D1DUA5</accession>
<evidence type="ECO:0000256" key="19">
    <source>
        <dbReference type="HAMAP-Rule" id="MF_00021"/>
    </source>
</evidence>
<evidence type="ECO:0000256" key="5">
    <source>
        <dbReference type="ARBA" id="ARBA00022679"/>
    </source>
</evidence>
<dbReference type="PANTHER" id="PTHR43209">
    <property type="entry name" value="TRNA SULFURTRANSFERASE"/>
    <property type="match status" value="1"/>
</dbReference>
<comment type="pathway">
    <text evidence="2 19">Cofactor biosynthesis; thiamine diphosphate biosynthesis.</text>
</comment>
<dbReference type="Pfam" id="PF22025">
    <property type="entry name" value="ThiI_fer"/>
    <property type="match status" value="1"/>
</dbReference>
<dbReference type="GO" id="GO:0005524">
    <property type="term" value="F:ATP binding"/>
    <property type="evidence" value="ECO:0007669"/>
    <property type="project" value="UniProtKB-UniRule"/>
</dbReference>
<evidence type="ECO:0000256" key="18">
    <source>
        <dbReference type="ARBA" id="ARBA00080570"/>
    </source>
</evidence>
<dbReference type="Gene3D" id="3.30.2130.30">
    <property type="match status" value="1"/>
</dbReference>
<evidence type="ECO:0000256" key="1">
    <source>
        <dbReference type="ARBA" id="ARBA00004496"/>
    </source>
</evidence>
<evidence type="ECO:0000259" key="20">
    <source>
        <dbReference type="PROSITE" id="PS51165"/>
    </source>
</evidence>
<dbReference type="InterPro" id="IPR049962">
    <property type="entry name" value="THUMP_ThiI"/>
</dbReference>
<evidence type="ECO:0000256" key="7">
    <source>
        <dbReference type="ARBA" id="ARBA00022840"/>
    </source>
</evidence>
<dbReference type="InterPro" id="IPR004114">
    <property type="entry name" value="THUMP_dom"/>
</dbReference>
<evidence type="ECO:0000313" key="22">
    <source>
        <dbReference type="Proteomes" id="UP000824232"/>
    </source>
</evidence>
<evidence type="ECO:0000256" key="13">
    <source>
        <dbReference type="ARBA" id="ARBA00061472"/>
    </source>
</evidence>
<evidence type="ECO:0000256" key="4">
    <source>
        <dbReference type="ARBA" id="ARBA00022555"/>
    </source>
</evidence>
<gene>
    <name evidence="19 21" type="primary">thiI</name>
    <name evidence="21" type="ORF">IAB38_03230</name>
</gene>
<dbReference type="CDD" id="cd01712">
    <property type="entry name" value="PPase_ThiI"/>
    <property type="match status" value="1"/>
</dbReference>